<proteinExistence type="inferred from homology"/>
<dbReference type="InterPro" id="IPR029058">
    <property type="entry name" value="AB_hydrolase_fold"/>
</dbReference>
<name>A0A166AVP2_9AGAM</name>
<dbReference type="SUPFAM" id="SSF53474">
    <property type="entry name" value="alpha/beta-Hydrolases"/>
    <property type="match status" value="1"/>
</dbReference>
<gene>
    <name evidence="4" type="ORF">FIBSPDRAFT_799666</name>
</gene>
<evidence type="ECO:0000256" key="1">
    <source>
        <dbReference type="ARBA" id="ARBA00010884"/>
    </source>
</evidence>
<feature type="domain" description="AB hydrolase-1" evidence="3">
    <location>
        <begin position="116"/>
        <end position="346"/>
    </location>
</feature>
<dbReference type="Gene3D" id="3.40.50.1820">
    <property type="entry name" value="alpha/beta hydrolase"/>
    <property type="match status" value="1"/>
</dbReference>
<evidence type="ECO:0000313" key="5">
    <source>
        <dbReference type="Proteomes" id="UP000076532"/>
    </source>
</evidence>
<accession>A0A166AVP2</accession>
<comment type="similarity">
    <text evidence="1">Belongs to the AB hydrolase superfamily. AB hydrolase 4 family.</text>
</comment>
<dbReference type="AlphaFoldDB" id="A0A166AVP2"/>
<dbReference type="GO" id="GO:0051792">
    <property type="term" value="P:medium-chain fatty acid biosynthetic process"/>
    <property type="evidence" value="ECO:0007669"/>
    <property type="project" value="TreeGrafter"/>
</dbReference>
<dbReference type="InterPro" id="IPR012020">
    <property type="entry name" value="ABHD4"/>
</dbReference>
<keyword evidence="5" id="KW-1185">Reference proteome</keyword>
<sequence>MGAFLSLRGRPDIPVLHFATRSTISLSVRKSKGSLESTQIALRDFVTSRCPSLSAPFVPAWYLFNGHLQTLYSVLGDFSKVDKVVYHRKLICLMDGGTLGLDFTPDNADSFKEDAPLIVLLHGLTGGSYESYVRSVLAPACAPVDQGGLGYRAVVVNFRGCAGTPITSPRLYSGAHTDDIRQALFYLASRYPKAPLLGVGFSLGANILARYLAEEGPNSRLASGCILGCPWSFVENNIHLKATFIGRHVYSKGMGSNLQRLLTRNMGPLTKDPSTLMAQRVAATLTLKRPTLDEFDHSFTRHVGGTTPPFPLASGDDYYRYGGSDKSLGAICVPFLTVNAVDDPIVRSVPLEAGGHGWGVMAMTAGGGHLGWFESGKTGELKRWIRKPVLEWLRAVGEDLIHDSPRGLELHEVDGFIKEVGRDDLGCKEVDSEAGYVVSTAGQQGMLAGP</sequence>
<dbReference type="PANTHER" id="PTHR10794">
    <property type="entry name" value="ABHYDROLASE DOMAIN-CONTAINING PROTEIN"/>
    <property type="match status" value="1"/>
</dbReference>
<dbReference type="Pfam" id="PF00561">
    <property type="entry name" value="Abhydrolase_1"/>
    <property type="match status" value="1"/>
</dbReference>
<dbReference type="GO" id="GO:0047372">
    <property type="term" value="F:monoacylglycerol lipase activity"/>
    <property type="evidence" value="ECO:0007669"/>
    <property type="project" value="TreeGrafter"/>
</dbReference>
<feature type="active site" description="Charge relay system" evidence="2">
    <location>
        <position position="202"/>
    </location>
</feature>
<evidence type="ECO:0000313" key="4">
    <source>
        <dbReference type="EMBL" id="KZP12008.1"/>
    </source>
</evidence>
<feature type="active site" description="Charge relay system" evidence="2">
    <location>
        <position position="343"/>
    </location>
</feature>
<dbReference type="InterPro" id="IPR050960">
    <property type="entry name" value="AB_hydrolase_4_sf"/>
</dbReference>
<dbReference type="STRING" id="436010.A0A166AVP2"/>
<dbReference type="Proteomes" id="UP000076532">
    <property type="component" value="Unassembled WGS sequence"/>
</dbReference>
<dbReference type="PIRSF" id="PIRSF005211">
    <property type="entry name" value="Ab_hydro_YheT"/>
    <property type="match status" value="1"/>
</dbReference>
<evidence type="ECO:0000259" key="3">
    <source>
        <dbReference type="Pfam" id="PF00561"/>
    </source>
</evidence>
<dbReference type="GO" id="GO:0051793">
    <property type="term" value="P:medium-chain fatty acid catabolic process"/>
    <property type="evidence" value="ECO:0007669"/>
    <property type="project" value="TreeGrafter"/>
</dbReference>
<dbReference type="OrthoDB" id="5954035at2759"/>
<reference evidence="4 5" key="1">
    <citation type="journal article" date="2016" name="Mol. Biol. Evol.">
        <title>Comparative Genomics of Early-Diverging Mushroom-Forming Fungi Provides Insights into the Origins of Lignocellulose Decay Capabilities.</title>
        <authorList>
            <person name="Nagy L.G."/>
            <person name="Riley R."/>
            <person name="Tritt A."/>
            <person name="Adam C."/>
            <person name="Daum C."/>
            <person name="Floudas D."/>
            <person name="Sun H."/>
            <person name="Yadav J.S."/>
            <person name="Pangilinan J."/>
            <person name="Larsson K.H."/>
            <person name="Matsuura K."/>
            <person name="Barry K."/>
            <person name="Labutti K."/>
            <person name="Kuo R."/>
            <person name="Ohm R.A."/>
            <person name="Bhattacharya S.S."/>
            <person name="Shirouzu T."/>
            <person name="Yoshinaga Y."/>
            <person name="Martin F.M."/>
            <person name="Grigoriev I.V."/>
            <person name="Hibbett D.S."/>
        </authorList>
    </citation>
    <scope>NUCLEOTIDE SEQUENCE [LARGE SCALE GENOMIC DNA]</scope>
    <source>
        <strain evidence="4 5">CBS 109695</strain>
    </source>
</reference>
<organism evidence="4 5">
    <name type="scientific">Athelia psychrophila</name>
    <dbReference type="NCBI Taxonomy" id="1759441"/>
    <lineage>
        <taxon>Eukaryota</taxon>
        <taxon>Fungi</taxon>
        <taxon>Dikarya</taxon>
        <taxon>Basidiomycota</taxon>
        <taxon>Agaricomycotina</taxon>
        <taxon>Agaricomycetes</taxon>
        <taxon>Agaricomycetidae</taxon>
        <taxon>Atheliales</taxon>
        <taxon>Atheliaceae</taxon>
        <taxon>Athelia</taxon>
    </lineage>
</organism>
<feature type="active site" description="Charge relay system" evidence="2">
    <location>
        <position position="369"/>
    </location>
</feature>
<dbReference type="EMBL" id="KV417654">
    <property type="protein sequence ID" value="KZP12008.1"/>
    <property type="molecule type" value="Genomic_DNA"/>
</dbReference>
<dbReference type="GO" id="GO:0008126">
    <property type="term" value="F:acetylesterase activity"/>
    <property type="evidence" value="ECO:0007669"/>
    <property type="project" value="TreeGrafter"/>
</dbReference>
<dbReference type="InterPro" id="IPR000073">
    <property type="entry name" value="AB_hydrolase_1"/>
</dbReference>
<protein>
    <submittedName>
        <fullName evidence="4">AB-hydrolase YheT</fullName>
    </submittedName>
</protein>
<evidence type="ECO:0000256" key="2">
    <source>
        <dbReference type="PIRSR" id="PIRSR005211-1"/>
    </source>
</evidence>
<dbReference type="PANTHER" id="PTHR10794:SF63">
    <property type="entry name" value="ALPHA_BETA HYDROLASE 1, ISOFORM A"/>
    <property type="match status" value="1"/>
</dbReference>